<evidence type="ECO:0000256" key="7">
    <source>
        <dbReference type="ARBA" id="ARBA00022989"/>
    </source>
</evidence>
<dbReference type="Ensembl" id="ENSUAMT00000028236.1">
    <property type="protein sequence ID" value="ENSUAMP00000025285.1"/>
    <property type="gene ID" value="ENSUAMG00000019708.1"/>
</dbReference>
<evidence type="ECO:0000313" key="16">
    <source>
        <dbReference type="Proteomes" id="UP000291022"/>
    </source>
</evidence>
<dbReference type="FunFam" id="1.20.1070.10:FF:000033">
    <property type="entry name" value="Vomeronasal type-1 receptor"/>
    <property type="match status" value="1"/>
</dbReference>
<reference evidence="15" key="3">
    <citation type="submission" date="2025-09" db="UniProtKB">
        <authorList>
            <consortium name="Ensembl"/>
        </authorList>
    </citation>
    <scope>IDENTIFICATION</scope>
</reference>
<evidence type="ECO:0000256" key="8">
    <source>
        <dbReference type="ARBA" id="ARBA00023040"/>
    </source>
</evidence>
<reference evidence="15" key="2">
    <citation type="submission" date="2025-08" db="UniProtKB">
        <authorList>
            <consortium name="Ensembl"/>
        </authorList>
    </citation>
    <scope>IDENTIFICATION</scope>
</reference>
<comment type="function">
    <text evidence="1">Putative pheromone receptor.</text>
</comment>
<feature type="transmembrane region" description="Helical" evidence="13">
    <location>
        <begin position="32"/>
        <end position="56"/>
    </location>
</feature>
<keyword evidence="10 13" id="KW-0675">Receptor</keyword>
<dbReference type="GeneTree" id="ENSGT00960000186612"/>
<dbReference type="SUPFAM" id="SSF81321">
    <property type="entry name" value="Family A G protein-coupled receptor-like"/>
    <property type="match status" value="1"/>
</dbReference>
<protein>
    <recommendedName>
        <fullName evidence="13">Vomeronasal type-1 receptor</fullName>
    </recommendedName>
</protein>
<keyword evidence="12 13" id="KW-0807">Transducer</keyword>
<comment type="subcellular location">
    <subcellularLocation>
        <location evidence="2 13">Cell membrane</location>
        <topology evidence="2 13">Multi-pass membrane protein</topology>
    </subcellularLocation>
</comment>
<feature type="domain" description="G-protein coupled receptors family 1 profile" evidence="14">
    <location>
        <begin position="47"/>
        <end position="311"/>
    </location>
</feature>
<dbReference type="InterPro" id="IPR017452">
    <property type="entry name" value="GPCR_Rhodpsn_7TM"/>
</dbReference>
<proteinExistence type="inferred from homology"/>
<evidence type="ECO:0000256" key="3">
    <source>
        <dbReference type="ARBA" id="ARBA00010663"/>
    </source>
</evidence>
<dbReference type="Proteomes" id="UP000291022">
    <property type="component" value="Unassembled WGS sequence"/>
</dbReference>
<evidence type="ECO:0000256" key="5">
    <source>
        <dbReference type="ARBA" id="ARBA00022507"/>
    </source>
</evidence>
<evidence type="ECO:0000256" key="4">
    <source>
        <dbReference type="ARBA" id="ARBA00022475"/>
    </source>
</evidence>
<evidence type="ECO:0000256" key="9">
    <source>
        <dbReference type="ARBA" id="ARBA00023136"/>
    </source>
</evidence>
<dbReference type="InterPro" id="IPR004072">
    <property type="entry name" value="Vmron_rcpt_1"/>
</dbReference>
<keyword evidence="5 13" id="KW-0589">Pheromone response</keyword>
<comment type="similarity">
    <text evidence="3 13">Belongs to the G-protein coupled receptor 1 family.</text>
</comment>
<keyword evidence="4 13" id="KW-1003">Cell membrane</keyword>
<sequence>MSCNTYYNIFLQSFNLIFIKRSMNVIVSSDTILGVFILSQIGIGFIGNTLLLVLLINTFLVQLHTKKPIDLIFIHLILVNVMTILFSGIPEVMNAFGVRNFLDDIGCKVVMYLYRVTRGLSLCTTSFLSIFQAIIITPSNSRWAWLKPKICTYIFPAFCSFWIINMLIYIHVIMSTWAPYNSTELDKFYSLTYCIGKNPDYIQSVVFRGSMVLRDFLCVFLMISTNVYMVKFLFIHRKTVQHVHRTSLSPRPSPETKATHTILALVSCFVFFYWGDSFLTIYVSYKRKIKGLENITIILSHCYPAICPFLLIKNHYKRFFLNCAFAKMRKSSQHKISQFHSQRIEKSFPNKKRCM</sequence>
<dbReference type="GO" id="GO:0005886">
    <property type="term" value="C:plasma membrane"/>
    <property type="evidence" value="ECO:0007669"/>
    <property type="project" value="UniProtKB-SubCell"/>
</dbReference>
<feature type="transmembrane region" description="Helical" evidence="13">
    <location>
        <begin position="150"/>
        <end position="172"/>
    </location>
</feature>
<organism evidence="15 16">
    <name type="scientific">Ursus americanus</name>
    <name type="common">American black bear</name>
    <name type="synonym">Euarctos americanus</name>
    <dbReference type="NCBI Taxonomy" id="9643"/>
    <lineage>
        <taxon>Eukaryota</taxon>
        <taxon>Metazoa</taxon>
        <taxon>Chordata</taxon>
        <taxon>Craniata</taxon>
        <taxon>Vertebrata</taxon>
        <taxon>Euteleostomi</taxon>
        <taxon>Mammalia</taxon>
        <taxon>Eutheria</taxon>
        <taxon>Laurasiatheria</taxon>
        <taxon>Carnivora</taxon>
        <taxon>Caniformia</taxon>
        <taxon>Ursidae</taxon>
        <taxon>Ursus</taxon>
    </lineage>
</organism>
<name>A0A452S082_URSAM</name>
<accession>A0A452S082</accession>
<keyword evidence="9 13" id="KW-0472">Membrane</keyword>
<dbReference type="OMA" id="TIILSHC"/>
<evidence type="ECO:0000256" key="12">
    <source>
        <dbReference type="ARBA" id="ARBA00023224"/>
    </source>
</evidence>
<keyword evidence="16" id="KW-1185">Reference proteome</keyword>
<feature type="transmembrane region" description="Helical" evidence="13">
    <location>
        <begin position="68"/>
        <end position="89"/>
    </location>
</feature>
<dbReference type="Gene3D" id="1.20.1070.10">
    <property type="entry name" value="Rhodopsin 7-helix transmembrane proteins"/>
    <property type="match status" value="1"/>
</dbReference>
<evidence type="ECO:0000256" key="13">
    <source>
        <dbReference type="RuleBase" id="RU364061"/>
    </source>
</evidence>
<reference evidence="16" key="1">
    <citation type="submission" date="2016-06" db="EMBL/GenBank/DDBJ databases">
        <title>De novo assembly and RNA-Seq shows season-dependent expression and editing in black bear kidneys.</title>
        <authorList>
            <person name="Korstanje R."/>
            <person name="Srivastava A."/>
            <person name="Sarsani V.K."/>
            <person name="Sheehan S.M."/>
            <person name="Seger R.L."/>
            <person name="Barter M.E."/>
            <person name="Lindqvist C."/>
            <person name="Brody L.C."/>
            <person name="Mullikin J.C."/>
        </authorList>
    </citation>
    <scope>NUCLEOTIDE SEQUENCE [LARGE SCALE GENOMIC DNA]</scope>
</reference>
<evidence type="ECO:0000259" key="14">
    <source>
        <dbReference type="PROSITE" id="PS50262"/>
    </source>
</evidence>
<keyword evidence="8 13" id="KW-0297">G-protein coupled receptor</keyword>
<keyword evidence="7 13" id="KW-1133">Transmembrane helix</keyword>
<evidence type="ECO:0000256" key="10">
    <source>
        <dbReference type="ARBA" id="ARBA00023170"/>
    </source>
</evidence>
<evidence type="ECO:0000256" key="6">
    <source>
        <dbReference type="ARBA" id="ARBA00022692"/>
    </source>
</evidence>
<dbReference type="PROSITE" id="PS50262">
    <property type="entry name" value="G_PROTEIN_RECEP_F1_2"/>
    <property type="match status" value="1"/>
</dbReference>
<dbReference type="PRINTS" id="PR01534">
    <property type="entry name" value="VOMERONASL1R"/>
</dbReference>
<evidence type="ECO:0000256" key="11">
    <source>
        <dbReference type="ARBA" id="ARBA00023180"/>
    </source>
</evidence>
<dbReference type="GO" id="GO:0019236">
    <property type="term" value="P:response to pheromone"/>
    <property type="evidence" value="ECO:0007669"/>
    <property type="project" value="UniProtKB-KW"/>
</dbReference>
<dbReference type="AlphaFoldDB" id="A0A452S082"/>
<feature type="transmembrane region" description="Helical" evidence="13">
    <location>
        <begin position="211"/>
        <end position="235"/>
    </location>
</feature>
<evidence type="ECO:0000256" key="2">
    <source>
        <dbReference type="ARBA" id="ARBA00004651"/>
    </source>
</evidence>
<dbReference type="PANTHER" id="PTHR24062">
    <property type="entry name" value="VOMERONASAL TYPE-1 RECEPTOR"/>
    <property type="match status" value="1"/>
</dbReference>
<feature type="transmembrane region" description="Helical" evidence="13">
    <location>
        <begin position="256"/>
        <end position="275"/>
    </location>
</feature>
<evidence type="ECO:0000313" key="15">
    <source>
        <dbReference type="Ensembl" id="ENSUAMP00000025285.1"/>
    </source>
</evidence>
<evidence type="ECO:0000256" key="1">
    <source>
        <dbReference type="ARBA" id="ARBA00003878"/>
    </source>
</evidence>
<dbReference type="GO" id="GO:0007606">
    <property type="term" value="P:sensory perception of chemical stimulus"/>
    <property type="evidence" value="ECO:0007669"/>
    <property type="project" value="UniProtKB-ARBA"/>
</dbReference>
<dbReference type="Pfam" id="PF03402">
    <property type="entry name" value="V1R"/>
    <property type="match status" value="1"/>
</dbReference>
<keyword evidence="6 13" id="KW-0812">Transmembrane</keyword>
<feature type="transmembrane region" description="Helical" evidence="13">
    <location>
        <begin position="119"/>
        <end position="138"/>
    </location>
</feature>
<dbReference type="GO" id="GO:0016503">
    <property type="term" value="F:pheromone receptor activity"/>
    <property type="evidence" value="ECO:0007669"/>
    <property type="project" value="InterPro"/>
</dbReference>
<keyword evidence="11" id="KW-0325">Glycoprotein</keyword>